<dbReference type="AlphaFoldDB" id="A0A381VL77"/>
<keyword evidence="3" id="KW-0694">RNA-binding</keyword>
<accession>A0A381VL77</accession>
<proteinExistence type="inferred from homology"/>
<name>A0A381VL77_9ZZZZ</name>
<keyword evidence="2" id="KW-0699">rRNA-binding</keyword>
<protein>
    <recommendedName>
        <fullName evidence="7">30S ribosomal protein S20</fullName>
    </recommendedName>
</protein>
<dbReference type="SUPFAM" id="SSF46992">
    <property type="entry name" value="Ribosomal protein S20"/>
    <property type="match status" value="1"/>
</dbReference>
<organism evidence="6">
    <name type="scientific">marine metagenome</name>
    <dbReference type="NCBI Taxonomy" id="408172"/>
    <lineage>
        <taxon>unclassified sequences</taxon>
        <taxon>metagenomes</taxon>
        <taxon>ecological metagenomes</taxon>
    </lineage>
</organism>
<dbReference type="Pfam" id="PF01649">
    <property type="entry name" value="Ribosomal_S20p"/>
    <property type="match status" value="1"/>
</dbReference>
<evidence type="ECO:0000256" key="1">
    <source>
        <dbReference type="ARBA" id="ARBA00007634"/>
    </source>
</evidence>
<dbReference type="GO" id="GO:0015935">
    <property type="term" value="C:small ribosomal subunit"/>
    <property type="evidence" value="ECO:0007669"/>
    <property type="project" value="TreeGrafter"/>
</dbReference>
<keyword evidence="4" id="KW-0689">Ribosomal protein</keyword>
<evidence type="ECO:0000256" key="5">
    <source>
        <dbReference type="ARBA" id="ARBA00023274"/>
    </source>
</evidence>
<dbReference type="GO" id="GO:0070181">
    <property type="term" value="F:small ribosomal subunit rRNA binding"/>
    <property type="evidence" value="ECO:0007669"/>
    <property type="project" value="TreeGrafter"/>
</dbReference>
<evidence type="ECO:0000256" key="4">
    <source>
        <dbReference type="ARBA" id="ARBA00022980"/>
    </source>
</evidence>
<evidence type="ECO:0000256" key="3">
    <source>
        <dbReference type="ARBA" id="ARBA00022884"/>
    </source>
</evidence>
<dbReference type="InterPro" id="IPR002583">
    <property type="entry name" value="Ribosomal_bS20"/>
</dbReference>
<sequence>MRTRLRRALKSLRGAIDQGNTDDARSAMSNTVSLIDKMSAKGIIHDNTAARYKSRLARRLATASSTS</sequence>
<evidence type="ECO:0000313" key="6">
    <source>
        <dbReference type="EMBL" id="SVA41079.1"/>
    </source>
</evidence>
<evidence type="ECO:0008006" key="7">
    <source>
        <dbReference type="Google" id="ProtNLM"/>
    </source>
</evidence>
<dbReference type="NCBIfam" id="TIGR00029">
    <property type="entry name" value="S20"/>
    <property type="match status" value="1"/>
</dbReference>
<dbReference type="GO" id="GO:0006412">
    <property type="term" value="P:translation"/>
    <property type="evidence" value="ECO:0007669"/>
    <property type="project" value="InterPro"/>
</dbReference>
<dbReference type="EMBL" id="UINC01009156">
    <property type="protein sequence ID" value="SVA41079.1"/>
    <property type="molecule type" value="Genomic_DNA"/>
</dbReference>
<dbReference type="InterPro" id="IPR036510">
    <property type="entry name" value="Ribosomal_bS20_sf"/>
</dbReference>
<dbReference type="GO" id="GO:0003735">
    <property type="term" value="F:structural constituent of ribosome"/>
    <property type="evidence" value="ECO:0007669"/>
    <property type="project" value="InterPro"/>
</dbReference>
<dbReference type="PANTHER" id="PTHR33398:SF1">
    <property type="entry name" value="SMALL RIBOSOMAL SUBUNIT PROTEIN BS20C"/>
    <property type="match status" value="1"/>
</dbReference>
<dbReference type="PANTHER" id="PTHR33398">
    <property type="entry name" value="30S RIBOSOMAL PROTEIN S20"/>
    <property type="match status" value="1"/>
</dbReference>
<comment type="similarity">
    <text evidence="1">Belongs to the bacterial ribosomal protein bS20 family.</text>
</comment>
<reference evidence="6" key="1">
    <citation type="submission" date="2018-05" db="EMBL/GenBank/DDBJ databases">
        <authorList>
            <person name="Lanie J.A."/>
            <person name="Ng W.-L."/>
            <person name="Kazmierczak K.M."/>
            <person name="Andrzejewski T.M."/>
            <person name="Davidsen T.M."/>
            <person name="Wayne K.J."/>
            <person name="Tettelin H."/>
            <person name="Glass J.I."/>
            <person name="Rusch D."/>
            <person name="Podicherti R."/>
            <person name="Tsui H.-C.T."/>
            <person name="Winkler M.E."/>
        </authorList>
    </citation>
    <scope>NUCLEOTIDE SEQUENCE</scope>
</reference>
<dbReference type="Gene3D" id="1.20.58.110">
    <property type="entry name" value="Ribosomal protein S20"/>
    <property type="match status" value="1"/>
</dbReference>
<keyword evidence="5" id="KW-0687">Ribonucleoprotein</keyword>
<evidence type="ECO:0000256" key="2">
    <source>
        <dbReference type="ARBA" id="ARBA00022730"/>
    </source>
</evidence>
<gene>
    <name evidence="6" type="ORF">METZ01_LOCUS93933</name>
</gene>